<evidence type="ECO:0000256" key="2">
    <source>
        <dbReference type="ARBA" id="ARBA00022598"/>
    </source>
</evidence>
<evidence type="ECO:0000259" key="3">
    <source>
        <dbReference type="Pfam" id="PF00501"/>
    </source>
</evidence>
<dbReference type="Proteomes" id="UP000427906">
    <property type="component" value="Chromosome"/>
</dbReference>
<dbReference type="AlphaFoldDB" id="A0A5K7YMZ2"/>
<dbReference type="EMBL" id="AP021874">
    <property type="protein sequence ID" value="BBO69745.1"/>
    <property type="molecule type" value="Genomic_DNA"/>
</dbReference>
<proteinExistence type="inferred from homology"/>
<evidence type="ECO:0008006" key="7">
    <source>
        <dbReference type="Google" id="ProtNLM"/>
    </source>
</evidence>
<dbReference type="Pfam" id="PF00501">
    <property type="entry name" value="AMP-binding"/>
    <property type="match status" value="1"/>
</dbReference>
<keyword evidence="6" id="KW-1185">Reference proteome</keyword>
<reference evidence="5 6" key="1">
    <citation type="submission" date="2019-11" db="EMBL/GenBank/DDBJ databases">
        <title>Comparative genomics of hydrocarbon-degrading Desulfosarcina strains.</title>
        <authorList>
            <person name="Watanabe M."/>
            <person name="Kojima H."/>
            <person name="Fukui M."/>
        </authorList>
    </citation>
    <scope>NUCLEOTIDE SEQUENCE [LARGE SCALE GENOMIC DNA]</scope>
    <source>
        <strain evidence="5 6">PL12</strain>
    </source>
</reference>
<dbReference type="Gene3D" id="3.40.50.12780">
    <property type="entry name" value="N-terminal domain of ligase-like"/>
    <property type="match status" value="1"/>
</dbReference>
<dbReference type="SUPFAM" id="SSF56801">
    <property type="entry name" value="Acetyl-CoA synthetase-like"/>
    <property type="match status" value="1"/>
</dbReference>
<comment type="similarity">
    <text evidence="1">Belongs to the ATP-dependent AMP-binding enzyme family.</text>
</comment>
<dbReference type="FunFam" id="3.30.300.30:FF:000008">
    <property type="entry name" value="2,3-dihydroxybenzoate-AMP ligase"/>
    <property type="match status" value="1"/>
</dbReference>
<gene>
    <name evidence="5" type="ORF">DSCA_36750</name>
</gene>
<evidence type="ECO:0000259" key="4">
    <source>
        <dbReference type="Pfam" id="PF13193"/>
    </source>
</evidence>
<dbReference type="Pfam" id="PF13193">
    <property type="entry name" value="AMP-binding_C"/>
    <property type="match status" value="1"/>
</dbReference>
<dbReference type="InterPro" id="IPR045851">
    <property type="entry name" value="AMP-bd_C_sf"/>
</dbReference>
<feature type="domain" description="AMP-dependent synthetase/ligase" evidence="3">
    <location>
        <begin position="14"/>
        <end position="88"/>
    </location>
</feature>
<dbReference type="KEGG" id="dalk:DSCA_36750"/>
<name>A0A5K7YMZ2_9BACT</name>
<dbReference type="InterPro" id="IPR042099">
    <property type="entry name" value="ANL_N_sf"/>
</dbReference>
<evidence type="ECO:0000313" key="5">
    <source>
        <dbReference type="EMBL" id="BBO69745.1"/>
    </source>
</evidence>
<evidence type="ECO:0000313" key="6">
    <source>
        <dbReference type="Proteomes" id="UP000427906"/>
    </source>
</evidence>
<dbReference type="InterPro" id="IPR025110">
    <property type="entry name" value="AMP-bd_C"/>
</dbReference>
<organism evidence="5 6">
    <name type="scientific">Desulfosarcina alkanivorans</name>
    <dbReference type="NCBI Taxonomy" id="571177"/>
    <lineage>
        <taxon>Bacteria</taxon>
        <taxon>Pseudomonadati</taxon>
        <taxon>Thermodesulfobacteriota</taxon>
        <taxon>Desulfobacteria</taxon>
        <taxon>Desulfobacterales</taxon>
        <taxon>Desulfosarcinaceae</taxon>
        <taxon>Desulfosarcina</taxon>
    </lineage>
</organism>
<dbReference type="Gene3D" id="3.30.300.30">
    <property type="match status" value="1"/>
</dbReference>
<sequence>MTPMDRRTLEDSIKLFDADFMLCTGQTECFPSTNTFRSEWQLKKEGNYWGESALTVDTAIMDDAGNILPQGGVGEIVWRGPGVMEMYLKNESATKDSKAFAWHHSGDLGYFDDDGLLVFVDRKKDMIKTGGENVPSIKVERVILNHPAVEAVAVVGLPHEKWIEAITAFVVPVKGSDLTEDAILSLCRENLGGFEIPKKVVMVGDLPKTTTGKLEKYKIRQSYATLYEKV</sequence>
<protein>
    <recommendedName>
        <fullName evidence="7">AMP-binding enzyme C-terminal domain-containing protein</fullName>
    </recommendedName>
</protein>
<feature type="domain" description="AMP-binding enzyme C-terminal" evidence="4">
    <location>
        <begin position="138"/>
        <end position="213"/>
    </location>
</feature>
<dbReference type="PANTHER" id="PTHR43201">
    <property type="entry name" value="ACYL-COA SYNTHETASE"/>
    <property type="match status" value="1"/>
</dbReference>
<keyword evidence="2" id="KW-0436">Ligase</keyword>
<accession>A0A5K7YMZ2</accession>
<dbReference type="InterPro" id="IPR000873">
    <property type="entry name" value="AMP-dep_synth/lig_dom"/>
</dbReference>
<dbReference type="GO" id="GO:0006631">
    <property type="term" value="P:fatty acid metabolic process"/>
    <property type="evidence" value="ECO:0007669"/>
    <property type="project" value="TreeGrafter"/>
</dbReference>
<dbReference type="PANTHER" id="PTHR43201:SF32">
    <property type="entry name" value="2-SUCCINYLBENZOATE--COA LIGASE, CHLOROPLASTIC_PEROXISOMAL"/>
    <property type="match status" value="1"/>
</dbReference>
<dbReference type="GO" id="GO:0031956">
    <property type="term" value="F:medium-chain fatty acid-CoA ligase activity"/>
    <property type="evidence" value="ECO:0007669"/>
    <property type="project" value="TreeGrafter"/>
</dbReference>
<evidence type="ECO:0000256" key="1">
    <source>
        <dbReference type="ARBA" id="ARBA00006432"/>
    </source>
</evidence>